<dbReference type="EC" id="7.4.2.1" evidence="5"/>
<dbReference type="KEGG" id="pry:Prubr_02990"/>
<dbReference type="SMART" id="SM00382">
    <property type="entry name" value="AAA"/>
    <property type="match status" value="1"/>
</dbReference>
<comment type="similarity">
    <text evidence="1">Belongs to the ABC transporter superfamily.</text>
</comment>
<comment type="catalytic activity">
    <reaction evidence="6">
        <text>a polar amino acid(out) + ATP + H2O = a polar amino acid(in) + ADP + phosphate + H(+)</text>
        <dbReference type="Rhea" id="RHEA:14673"/>
        <dbReference type="ChEBI" id="CHEBI:15377"/>
        <dbReference type="ChEBI" id="CHEBI:15378"/>
        <dbReference type="ChEBI" id="CHEBI:30616"/>
        <dbReference type="ChEBI" id="CHEBI:43474"/>
        <dbReference type="ChEBI" id="CHEBI:62031"/>
        <dbReference type="ChEBI" id="CHEBI:456216"/>
        <dbReference type="EC" id="7.4.2.1"/>
    </reaction>
    <physiologicalReaction direction="left-to-right" evidence="6">
        <dbReference type="Rhea" id="RHEA:14674"/>
    </physiologicalReaction>
</comment>
<dbReference type="InterPro" id="IPR030679">
    <property type="entry name" value="ABC_ATPase_HisP-typ"/>
</dbReference>
<proteinExistence type="inferred from homology"/>
<keyword evidence="2" id="KW-0813">Transport</keyword>
<evidence type="ECO:0000256" key="4">
    <source>
        <dbReference type="ARBA" id="ARBA00022840"/>
    </source>
</evidence>
<dbReference type="InterPro" id="IPR027417">
    <property type="entry name" value="P-loop_NTPase"/>
</dbReference>
<dbReference type="AlphaFoldDB" id="A0A810MVD4"/>
<dbReference type="PROSITE" id="PS00211">
    <property type="entry name" value="ABC_TRANSPORTER_1"/>
    <property type="match status" value="1"/>
</dbReference>
<dbReference type="InterPro" id="IPR017871">
    <property type="entry name" value="ABC_transporter-like_CS"/>
</dbReference>
<evidence type="ECO:0000259" key="7">
    <source>
        <dbReference type="PROSITE" id="PS50893"/>
    </source>
</evidence>
<feature type="domain" description="ABC transporter" evidence="7">
    <location>
        <begin position="22"/>
        <end position="266"/>
    </location>
</feature>
<dbReference type="PIRSF" id="PIRSF039085">
    <property type="entry name" value="ABC_ATPase_HisP"/>
    <property type="match status" value="1"/>
</dbReference>
<reference evidence="8" key="1">
    <citation type="submission" date="2020-08" db="EMBL/GenBank/DDBJ databases">
        <title>Whole genome shotgun sequence of Polymorphospora rubra NBRC 101157.</title>
        <authorList>
            <person name="Komaki H."/>
            <person name="Tamura T."/>
        </authorList>
    </citation>
    <scope>NUCLEOTIDE SEQUENCE</scope>
    <source>
        <strain evidence="8">NBRC 101157</strain>
    </source>
</reference>
<organism evidence="8 9">
    <name type="scientific">Polymorphospora rubra</name>
    <dbReference type="NCBI Taxonomy" id="338584"/>
    <lineage>
        <taxon>Bacteria</taxon>
        <taxon>Bacillati</taxon>
        <taxon>Actinomycetota</taxon>
        <taxon>Actinomycetes</taxon>
        <taxon>Micromonosporales</taxon>
        <taxon>Micromonosporaceae</taxon>
        <taxon>Polymorphospora</taxon>
    </lineage>
</organism>
<dbReference type="PROSITE" id="PS50893">
    <property type="entry name" value="ABC_TRANSPORTER_2"/>
    <property type="match status" value="1"/>
</dbReference>
<dbReference type="GO" id="GO:0016887">
    <property type="term" value="F:ATP hydrolysis activity"/>
    <property type="evidence" value="ECO:0007669"/>
    <property type="project" value="InterPro"/>
</dbReference>
<evidence type="ECO:0000313" key="8">
    <source>
        <dbReference type="EMBL" id="BCJ63278.1"/>
    </source>
</evidence>
<dbReference type="GO" id="GO:0015426">
    <property type="term" value="F:ATPase-coupled polar amino acid-transporter activity"/>
    <property type="evidence" value="ECO:0007669"/>
    <property type="project" value="UniProtKB-EC"/>
</dbReference>
<evidence type="ECO:0000256" key="5">
    <source>
        <dbReference type="ARBA" id="ARBA00038850"/>
    </source>
</evidence>
<evidence type="ECO:0000256" key="2">
    <source>
        <dbReference type="ARBA" id="ARBA00022448"/>
    </source>
</evidence>
<dbReference type="PANTHER" id="PTHR43166">
    <property type="entry name" value="AMINO ACID IMPORT ATP-BINDING PROTEIN"/>
    <property type="match status" value="1"/>
</dbReference>
<dbReference type="InterPro" id="IPR003593">
    <property type="entry name" value="AAA+_ATPase"/>
</dbReference>
<dbReference type="CDD" id="cd03262">
    <property type="entry name" value="ABC_HisP_GlnQ"/>
    <property type="match status" value="1"/>
</dbReference>
<dbReference type="FunFam" id="3.40.50.300:FF:000020">
    <property type="entry name" value="Amino acid ABC transporter ATP-binding component"/>
    <property type="match status" value="1"/>
</dbReference>
<dbReference type="Pfam" id="PF00005">
    <property type="entry name" value="ABC_tran"/>
    <property type="match status" value="1"/>
</dbReference>
<sequence length="270" mass="29466">MTEVLDGGVKIVKEGAEPGVMVRAEQVHKSFGSLEVLRGIDLTVRTGEVSCVLGPSGSGKSTFLRCVNHLEKINAGRIWVDGELIGYRERGGKLHELRSREVAAQRRDIGMVFQRFNLFPHMTVLANVMEAPLRVRGESKAEVRERSATLLARVGLADKSGGYPGQLSGGQQQRVAIARALAMRPKLMLFDEPTSALDPELVGEVLDVMKDLAREGMTMIVVTHEIGFAREVGDSLVFMDGGVVVESGVPREVIANPRHERTKAFLAKVL</sequence>
<dbReference type="InterPro" id="IPR003439">
    <property type="entry name" value="ABC_transporter-like_ATP-bd"/>
</dbReference>
<dbReference type="Proteomes" id="UP000680866">
    <property type="component" value="Chromosome"/>
</dbReference>
<protein>
    <recommendedName>
        <fullName evidence="5">ABC-type polar-amino-acid transporter</fullName>
        <ecNumber evidence="5">7.4.2.1</ecNumber>
    </recommendedName>
</protein>
<dbReference type="InterPro" id="IPR050086">
    <property type="entry name" value="MetN_ABC_transporter-like"/>
</dbReference>
<keyword evidence="9" id="KW-1185">Reference proteome</keyword>
<dbReference type="Gene3D" id="3.40.50.300">
    <property type="entry name" value="P-loop containing nucleotide triphosphate hydrolases"/>
    <property type="match status" value="1"/>
</dbReference>
<keyword evidence="3" id="KW-0547">Nucleotide-binding</keyword>
<evidence type="ECO:0000313" key="9">
    <source>
        <dbReference type="Proteomes" id="UP000680866"/>
    </source>
</evidence>
<gene>
    <name evidence="8" type="ORF">Prubr_02990</name>
</gene>
<dbReference type="GO" id="GO:0005524">
    <property type="term" value="F:ATP binding"/>
    <property type="evidence" value="ECO:0007669"/>
    <property type="project" value="UniProtKB-KW"/>
</dbReference>
<evidence type="ECO:0000256" key="1">
    <source>
        <dbReference type="ARBA" id="ARBA00005417"/>
    </source>
</evidence>
<keyword evidence="4 8" id="KW-0067">ATP-binding</keyword>
<name>A0A810MVD4_9ACTN</name>
<dbReference type="SUPFAM" id="SSF52540">
    <property type="entry name" value="P-loop containing nucleoside triphosphate hydrolases"/>
    <property type="match status" value="1"/>
</dbReference>
<evidence type="ECO:0000256" key="3">
    <source>
        <dbReference type="ARBA" id="ARBA00022741"/>
    </source>
</evidence>
<accession>A0A810MVD4</accession>
<evidence type="ECO:0000256" key="6">
    <source>
        <dbReference type="ARBA" id="ARBA00047624"/>
    </source>
</evidence>
<dbReference type="EMBL" id="AP023359">
    <property type="protein sequence ID" value="BCJ63278.1"/>
    <property type="molecule type" value="Genomic_DNA"/>
</dbReference>
<dbReference type="PANTHER" id="PTHR43166:SF4">
    <property type="entry name" value="PHOSPHONATES IMPORT ATP-BINDING PROTEIN PHNC"/>
    <property type="match status" value="1"/>
</dbReference>